<feature type="domain" description="DUF5916" evidence="1">
    <location>
        <begin position="264"/>
        <end position="809"/>
    </location>
</feature>
<dbReference type="EMBL" id="LAZR01000001">
    <property type="protein sequence ID" value="KKO12871.1"/>
    <property type="molecule type" value="Genomic_DNA"/>
</dbReference>
<dbReference type="SUPFAM" id="SSF49344">
    <property type="entry name" value="CBD9-like"/>
    <property type="match status" value="1"/>
</dbReference>
<dbReference type="Gene3D" id="2.60.40.1190">
    <property type="match status" value="1"/>
</dbReference>
<reference evidence="2" key="1">
    <citation type="journal article" date="2015" name="Nature">
        <title>Complex archaea that bridge the gap between prokaryotes and eukaryotes.</title>
        <authorList>
            <person name="Spang A."/>
            <person name="Saw J.H."/>
            <person name="Jorgensen S.L."/>
            <person name="Zaremba-Niedzwiedzka K."/>
            <person name="Martijn J."/>
            <person name="Lind A.E."/>
            <person name="van Eijk R."/>
            <person name="Schleper C."/>
            <person name="Guy L."/>
            <person name="Ettema T.J."/>
        </authorList>
    </citation>
    <scope>NUCLEOTIDE SEQUENCE</scope>
</reference>
<dbReference type="AlphaFoldDB" id="A0A0F9W6G6"/>
<evidence type="ECO:0000259" key="1">
    <source>
        <dbReference type="Pfam" id="PF19313"/>
    </source>
</evidence>
<dbReference type="Pfam" id="PF19313">
    <property type="entry name" value="DUF5916"/>
    <property type="match status" value="1"/>
</dbReference>
<sequence length="813" mass="91933">MNSLLRLSIVGLSSFCLHAAAQAQPGINGINPAPSGVQARFGREMVIPLQRLPEDVEINLDGQLNEAVWAQVPAQSGMWVVEPETLARAPYDTAMKVFYTEDGVYIAVDMEQPADTLVRRITARDNREVSRDRVSITLDTSGEGQYGYWMSLALGDNQLDGTILPERQYNSQWDGAWYGATNENDNGWSAEFYIPWGQLAMPGREGRRQIGFYAERVVAHLNQNWAWPPIAKSDPIFLSNFPLLELEGVNPQQQWSLFPSFASTYDEIDADWEHRAGVDVFWRPSSNFQMTATLNPDFGSAEADDVVVNLTATEVFFPEKRLFFQEGQEIFNTTSRSNGSIGKRFSILNTRRIGGRPRSPDLPDGISLPARERIQTADLLGAAKATGQIGSFRYGVLAASEDDTLYRLPGQRIEQQGRDFTAFRLLYEDQGGNTGAAYRGIGYIGTLVAHPDSDAQVHAIDFRYLTQGGIWSFDGQVVTSDVDDGDQGFGAFTDIVYSPQQGFTHTLHLTYFDEDLDVNDFGYQDRNNAKEAWYRFEWVKTGLTRVRDLRVSSFLRYEENLQGDRTNNAIPVISTAITLNNLDRVNINLQHFPKRYDDLNSFGNGTFSTRERTNYSARYTTNTAREVSVYSQVGRSIELAGGYSEAYEAGLNWRPLPNINLTGDVKYQDRDGWLLHQGGQNFTAFETSQWETSFRFEYYLTAKQQLSAGLQWVGIKAAGDRYFNLPADAPTRNRDLVEVDQHARTPGDFSISQMNFQLRYRWQLAPLSDLFIVYNRNGNKRDNLINFNEQFDNAWNDPLASQLVVKLRYRLGT</sequence>
<gene>
    <name evidence="2" type="ORF">LCGC14_0008880</name>
</gene>
<name>A0A0F9W6G6_9ZZZZ</name>
<comment type="caution">
    <text evidence="2">The sequence shown here is derived from an EMBL/GenBank/DDBJ whole genome shotgun (WGS) entry which is preliminary data.</text>
</comment>
<evidence type="ECO:0000313" key="2">
    <source>
        <dbReference type="EMBL" id="KKO12871.1"/>
    </source>
</evidence>
<dbReference type="InterPro" id="IPR045670">
    <property type="entry name" value="DUF5916"/>
</dbReference>
<protein>
    <recommendedName>
        <fullName evidence="1">DUF5916 domain-containing protein</fullName>
    </recommendedName>
</protein>
<accession>A0A0F9W6G6</accession>
<proteinExistence type="predicted"/>
<organism evidence="2">
    <name type="scientific">marine sediment metagenome</name>
    <dbReference type="NCBI Taxonomy" id="412755"/>
    <lineage>
        <taxon>unclassified sequences</taxon>
        <taxon>metagenomes</taxon>
        <taxon>ecological metagenomes</taxon>
    </lineage>
</organism>